<dbReference type="PANTHER" id="PTHR11060">
    <property type="entry name" value="PROTEIN MEMO1"/>
    <property type="match status" value="1"/>
</dbReference>
<proteinExistence type="inferred from homology"/>
<comment type="similarity">
    <text evidence="1">Belongs to the MEMO1 family.</text>
</comment>
<protein>
    <submittedName>
        <fullName evidence="2">AmmeMemoRadiSam system protein B</fullName>
    </submittedName>
</protein>
<evidence type="ECO:0000256" key="1">
    <source>
        <dbReference type="ARBA" id="ARBA00006315"/>
    </source>
</evidence>
<dbReference type="Proteomes" id="UP000009168">
    <property type="component" value="Unassembled WGS sequence"/>
</dbReference>
<dbReference type="InParanoid" id="I7MCZ5"/>
<dbReference type="HAMAP" id="MF_00055">
    <property type="entry name" value="MEMO1"/>
    <property type="match status" value="1"/>
</dbReference>
<dbReference type="InterPro" id="IPR002737">
    <property type="entry name" value="MEMO1_fam"/>
</dbReference>
<dbReference type="CDD" id="cd07361">
    <property type="entry name" value="MEMO_like"/>
    <property type="match status" value="1"/>
</dbReference>
<dbReference type="PANTHER" id="PTHR11060:SF0">
    <property type="entry name" value="PROTEIN MEMO1"/>
    <property type="match status" value="1"/>
</dbReference>
<dbReference type="NCBIfam" id="TIGR04336">
    <property type="entry name" value="AmmeMemoSam_B"/>
    <property type="match status" value="1"/>
</dbReference>
<dbReference type="AlphaFoldDB" id="I7MCZ5"/>
<dbReference type="KEGG" id="tet:TTHERM_00486570"/>
<dbReference type="EMBL" id="GG662587">
    <property type="protein sequence ID" value="EAR85206.2"/>
    <property type="molecule type" value="Genomic_DNA"/>
</dbReference>
<dbReference type="RefSeq" id="XP_001032869.2">
    <property type="nucleotide sequence ID" value="XM_001032869.3"/>
</dbReference>
<dbReference type="Gene3D" id="3.40.830.10">
    <property type="entry name" value="LigB-like"/>
    <property type="match status" value="1"/>
</dbReference>
<organism evidence="2 3">
    <name type="scientific">Tetrahymena thermophila (strain SB210)</name>
    <dbReference type="NCBI Taxonomy" id="312017"/>
    <lineage>
        <taxon>Eukaryota</taxon>
        <taxon>Sar</taxon>
        <taxon>Alveolata</taxon>
        <taxon>Ciliophora</taxon>
        <taxon>Intramacronucleata</taxon>
        <taxon>Oligohymenophorea</taxon>
        <taxon>Hymenostomatida</taxon>
        <taxon>Tetrahymenina</taxon>
        <taxon>Tetrahymenidae</taxon>
        <taxon>Tetrahymena</taxon>
    </lineage>
</organism>
<dbReference type="eggNOG" id="KOG3086">
    <property type="taxonomic scope" value="Eukaryota"/>
</dbReference>
<dbReference type="STRING" id="312017.I7MCZ5"/>
<gene>
    <name evidence="2" type="ORF">TTHERM_00486570</name>
</gene>
<dbReference type="Pfam" id="PF01875">
    <property type="entry name" value="Memo"/>
    <property type="match status" value="1"/>
</dbReference>
<evidence type="ECO:0000313" key="2">
    <source>
        <dbReference type="EMBL" id="EAR85206.2"/>
    </source>
</evidence>
<reference evidence="3" key="1">
    <citation type="journal article" date="2006" name="PLoS Biol.">
        <title>Macronuclear genome sequence of the ciliate Tetrahymena thermophila, a model eukaryote.</title>
        <authorList>
            <person name="Eisen J.A."/>
            <person name="Coyne R.S."/>
            <person name="Wu M."/>
            <person name="Wu D."/>
            <person name="Thiagarajan M."/>
            <person name="Wortman J.R."/>
            <person name="Badger J.H."/>
            <person name="Ren Q."/>
            <person name="Amedeo P."/>
            <person name="Jones K.M."/>
            <person name="Tallon L.J."/>
            <person name="Delcher A.L."/>
            <person name="Salzberg S.L."/>
            <person name="Silva J.C."/>
            <person name="Haas B.J."/>
            <person name="Majoros W.H."/>
            <person name="Farzad M."/>
            <person name="Carlton J.M."/>
            <person name="Smith R.K. Jr."/>
            <person name="Garg J."/>
            <person name="Pearlman R.E."/>
            <person name="Karrer K.M."/>
            <person name="Sun L."/>
            <person name="Manning G."/>
            <person name="Elde N.C."/>
            <person name="Turkewitz A.P."/>
            <person name="Asai D.J."/>
            <person name="Wilkes D.E."/>
            <person name="Wang Y."/>
            <person name="Cai H."/>
            <person name="Collins K."/>
            <person name="Stewart B.A."/>
            <person name="Lee S.R."/>
            <person name="Wilamowska K."/>
            <person name="Weinberg Z."/>
            <person name="Ruzzo W.L."/>
            <person name="Wloga D."/>
            <person name="Gaertig J."/>
            <person name="Frankel J."/>
            <person name="Tsao C.-C."/>
            <person name="Gorovsky M.A."/>
            <person name="Keeling P.J."/>
            <person name="Waller R.F."/>
            <person name="Patron N.J."/>
            <person name="Cherry J.M."/>
            <person name="Stover N.A."/>
            <person name="Krieger C.J."/>
            <person name="del Toro C."/>
            <person name="Ryder H.F."/>
            <person name="Williamson S.C."/>
            <person name="Barbeau R.A."/>
            <person name="Hamilton E.P."/>
            <person name="Orias E."/>
        </authorList>
    </citation>
    <scope>NUCLEOTIDE SEQUENCE [LARGE SCALE GENOMIC DNA]</scope>
    <source>
        <strain evidence="3">SB210</strain>
    </source>
</reference>
<dbReference type="FunCoup" id="I7MCZ5">
    <property type="interactions" value="528"/>
</dbReference>
<accession>I7MCZ5</accession>
<name>I7MCZ5_TETTS</name>
<dbReference type="OrthoDB" id="417112at2759"/>
<dbReference type="HOGENOM" id="CLU_038085_0_1_1"/>
<dbReference type="GeneID" id="7846941"/>
<keyword evidence="3" id="KW-1185">Reference proteome</keyword>
<dbReference type="OMA" id="MHLPYIH"/>
<sequence length="296" mass="33701">MNSKQQTRKAAFAGSWYEGNQAKLNQELNNYLQNAQLQISPIQKIKAMIGPHAGYRYSGPTQAWSYKYINPQEHQRIFLLGPSHRQRFQGCGLSSCNSLDTPFGQIQVDTDVIQELIKTGSFVQTDKQTEEAEHSLEMHLPYIKKIMGDKPFTIVPIMVGQTSYDLEQKYGGILSKYFDDEKTLFIISSDFCHWGERFNYQYHDPQAGKIYQSIQKLDKEGMDSIESHSSKKFAQYLNETSNTICGRRGIGILLHIIEQSALSKTLKTKFVQYAQSSQVVDEDDSSVSYASAITYI</sequence>
<evidence type="ECO:0000313" key="3">
    <source>
        <dbReference type="Proteomes" id="UP000009168"/>
    </source>
</evidence>